<accession>A0ABY6Z830</accession>
<name>A0ABY6Z830_9BACL</name>
<dbReference type="RefSeq" id="WP_268046274.1">
    <property type="nucleotide sequence ID" value="NZ_CP104064.1"/>
</dbReference>
<evidence type="ECO:0000313" key="4">
    <source>
        <dbReference type="Proteomes" id="UP001164803"/>
    </source>
</evidence>
<organism evidence="3 4">
    <name type="scientific">Alicyclobacillus dauci</name>
    <dbReference type="NCBI Taxonomy" id="1475485"/>
    <lineage>
        <taxon>Bacteria</taxon>
        <taxon>Bacillati</taxon>
        <taxon>Bacillota</taxon>
        <taxon>Bacilli</taxon>
        <taxon>Bacillales</taxon>
        <taxon>Alicyclobacillaceae</taxon>
        <taxon>Alicyclobacillus</taxon>
    </lineage>
</organism>
<feature type="transmembrane region" description="Helical" evidence="2">
    <location>
        <begin position="61"/>
        <end position="82"/>
    </location>
</feature>
<protein>
    <recommendedName>
        <fullName evidence="5">EamA-like transporter family protein</fullName>
    </recommendedName>
</protein>
<comment type="subcellular location">
    <subcellularLocation>
        <location evidence="1">Endomembrane system</location>
        <topology evidence="1">Multi-pass membrane protein</topology>
    </subcellularLocation>
</comment>
<evidence type="ECO:0000256" key="2">
    <source>
        <dbReference type="SAM" id="Phobius"/>
    </source>
</evidence>
<dbReference type="EMBL" id="CP104064">
    <property type="protein sequence ID" value="WAH38688.1"/>
    <property type="molecule type" value="Genomic_DNA"/>
</dbReference>
<feature type="transmembrane region" description="Helical" evidence="2">
    <location>
        <begin position="102"/>
        <end position="129"/>
    </location>
</feature>
<feature type="transmembrane region" description="Helical" evidence="2">
    <location>
        <begin position="225"/>
        <end position="246"/>
    </location>
</feature>
<evidence type="ECO:0000313" key="3">
    <source>
        <dbReference type="EMBL" id="WAH38688.1"/>
    </source>
</evidence>
<dbReference type="SUPFAM" id="SSF103481">
    <property type="entry name" value="Multidrug resistance efflux transporter EmrE"/>
    <property type="match status" value="1"/>
</dbReference>
<keyword evidence="4" id="KW-1185">Reference proteome</keyword>
<evidence type="ECO:0008006" key="5">
    <source>
        <dbReference type="Google" id="ProtNLM"/>
    </source>
</evidence>
<reference evidence="3" key="1">
    <citation type="submission" date="2022-08" db="EMBL/GenBank/DDBJ databases">
        <title>Alicyclobacillus dauci DSM2870, complete genome.</title>
        <authorList>
            <person name="Wang Q."/>
            <person name="Cai R."/>
            <person name="Wang Z."/>
        </authorList>
    </citation>
    <scope>NUCLEOTIDE SEQUENCE</scope>
    <source>
        <strain evidence="3">DSM 28700</strain>
    </source>
</reference>
<dbReference type="InterPro" id="IPR037185">
    <property type="entry name" value="EmrE-like"/>
</dbReference>
<keyword evidence="2" id="KW-1133">Transmembrane helix</keyword>
<feature type="transmembrane region" description="Helical" evidence="2">
    <location>
        <begin position="165"/>
        <end position="187"/>
    </location>
</feature>
<feature type="transmembrane region" description="Helical" evidence="2">
    <location>
        <begin position="36"/>
        <end position="54"/>
    </location>
</feature>
<gene>
    <name evidence="3" type="ORF">NZD86_09495</name>
</gene>
<evidence type="ECO:0000256" key="1">
    <source>
        <dbReference type="ARBA" id="ARBA00004127"/>
    </source>
</evidence>
<keyword evidence="2" id="KW-0812">Transmembrane</keyword>
<feature type="transmembrane region" description="Helical" evidence="2">
    <location>
        <begin position="199"/>
        <end position="219"/>
    </location>
</feature>
<feature type="transmembrane region" description="Helical" evidence="2">
    <location>
        <begin position="136"/>
        <end position="153"/>
    </location>
</feature>
<sequence>MGTAVIVGLLGLFRIATLTAERVAIHGLGKARQGSLATMGIGFGGAAVVLWLVAWWQGQVIWVPSTMWTGVVYAVAFGFYTASLTQGSVSAVSPWTNATVVILWLIHPFGSLLSWSGLGLFALGAWFLTVRRISRAVLWMLISDVLLAVARFIDVTNADQPPLAYAASLFTCIGLWMLVPIVLFGEIPSLARLFFLRPGWSVTAACTNAAAYVALFGMLKFVHPAVIEAISALASVAATLVGIVFLKEAQGRRKILASTLMTFGTVLLLLDLKT</sequence>
<keyword evidence="2" id="KW-0472">Membrane</keyword>
<proteinExistence type="predicted"/>
<dbReference type="Proteomes" id="UP001164803">
    <property type="component" value="Chromosome"/>
</dbReference>